<reference evidence="4" key="1">
    <citation type="journal article" date="2023" name="Mol. Phylogenet. Evol.">
        <title>Genome-scale phylogeny and comparative genomics of the fungal order Sordariales.</title>
        <authorList>
            <person name="Hensen N."/>
            <person name="Bonometti L."/>
            <person name="Westerberg I."/>
            <person name="Brannstrom I.O."/>
            <person name="Guillou S."/>
            <person name="Cros-Aarteil S."/>
            <person name="Calhoun S."/>
            <person name="Haridas S."/>
            <person name="Kuo A."/>
            <person name="Mondo S."/>
            <person name="Pangilinan J."/>
            <person name="Riley R."/>
            <person name="LaButti K."/>
            <person name="Andreopoulos B."/>
            <person name="Lipzen A."/>
            <person name="Chen C."/>
            <person name="Yan M."/>
            <person name="Daum C."/>
            <person name="Ng V."/>
            <person name="Clum A."/>
            <person name="Steindorff A."/>
            <person name="Ohm R.A."/>
            <person name="Martin F."/>
            <person name="Silar P."/>
            <person name="Natvig D.O."/>
            <person name="Lalanne C."/>
            <person name="Gautier V."/>
            <person name="Ament-Velasquez S.L."/>
            <person name="Kruys A."/>
            <person name="Hutchinson M.I."/>
            <person name="Powell A.J."/>
            <person name="Barry K."/>
            <person name="Miller A.N."/>
            <person name="Grigoriev I.V."/>
            <person name="Debuchy R."/>
            <person name="Gladieux P."/>
            <person name="Hiltunen Thoren M."/>
            <person name="Johannesson H."/>
        </authorList>
    </citation>
    <scope>NUCLEOTIDE SEQUENCE</scope>
    <source>
        <strain evidence="4">CBS 508.74</strain>
    </source>
</reference>
<dbReference type="Proteomes" id="UP001302812">
    <property type="component" value="Unassembled WGS sequence"/>
</dbReference>
<dbReference type="SUPFAM" id="SSF51735">
    <property type="entry name" value="NAD(P)-binding Rossmann-fold domains"/>
    <property type="match status" value="1"/>
</dbReference>
<dbReference type="PANTHER" id="PTHR43180:SF80">
    <property type="entry name" value="NAD(P)-BINDING PROTEIN"/>
    <property type="match status" value="1"/>
</dbReference>
<dbReference type="InterPro" id="IPR020904">
    <property type="entry name" value="Sc_DH/Rdtase_CS"/>
</dbReference>
<comment type="similarity">
    <text evidence="1">Belongs to the short-chain dehydrogenases/reductases (SDR) family.</text>
</comment>
<dbReference type="PANTHER" id="PTHR43180">
    <property type="entry name" value="3-OXOACYL-(ACYL-CARRIER-PROTEIN) REDUCTASE (AFU_ORTHOLOGUE AFUA_6G11210)"/>
    <property type="match status" value="1"/>
</dbReference>
<dbReference type="EMBL" id="MU853362">
    <property type="protein sequence ID" value="KAK4108596.1"/>
    <property type="molecule type" value="Genomic_DNA"/>
</dbReference>
<name>A0AAN6T8W3_9PEZI</name>
<organism evidence="4 5">
    <name type="scientific">Canariomyces notabilis</name>
    <dbReference type="NCBI Taxonomy" id="2074819"/>
    <lineage>
        <taxon>Eukaryota</taxon>
        <taxon>Fungi</taxon>
        <taxon>Dikarya</taxon>
        <taxon>Ascomycota</taxon>
        <taxon>Pezizomycotina</taxon>
        <taxon>Sordariomycetes</taxon>
        <taxon>Sordariomycetidae</taxon>
        <taxon>Sordariales</taxon>
        <taxon>Chaetomiaceae</taxon>
        <taxon>Canariomyces</taxon>
    </lineage>
</organism>
<dbReference type="GO" id="GO:0016491">
    <property type="term" value="F:oxidoreductase activity"/>
    <property type="evidence" value="ECO:0007669"/>
    <property type="project" value="UniProtKB-KW"/>
</dbReference>
<evidence type="ECO:0000256" key="2">
    <source>
        <dbReference type="ARBA" id="ARBA00022857"/>
    </source>
</evidence>
<keyword evidence="3" id="KW-0560">Oxidoreductase</keyword>
<dbReference type="GeneID" id="89933736"/>
<keyword evidence="2" id="KW-0521">NADP</keyword>
<dbReference type="RefSeq" id="XP_064666166.1">
    <property type="nucleotide sequence ID" value="XM_064809612.1"/>
</dbReference>
<evidence type="ECO:0000256" key="1">
    <source>
        <dbReference type="ARBA" id="ARBA00006484"/>
    </source>
</evidence>
<comment type="caution">
    <text evidence="4">The sequence shown here is derived from an EMBL/GenBank/DDBJ whole genome shotgun (WGS) entry which is preliminary data.</text>
</comment>
<evidence type="ECO:0000313" key="4">
    <source>
        <dbReference type="EMBL" id="KAK4108596.1"/>
    </source>
</evidence>
<evidence type="ECO:0000313" key="5">
    <source>
        <dbReference type="Proteomes" id="UP001302812"/>
    </source>
</evidence>
<dbReference type="Gene3D" id="3.40.50.720">
    <property type="entry name" value="NAD(P)-binding Rossmann-like Domain"/>
    <property type="match status" value="1"/>
</dbReference>
<dbReference type="InterPro" id="IPR002347">
    <property type="entry name" value="SDR_fam"/>
</dbReference>
<dbReference type="InterPro" id="IPR036291">
    <property type="entry name" value="NAD(P)-bd_dom_sf"/>
</dbReference>
<dbReference type="AlphaFoldDB" id="A0AAN6T8W3"/>
<dbReference type="PROSITE" id="PS00061">
    <property type="entry name" value="ADH_SHORT"/>
    <property type="match status" value="1"/>
</dbReference>
<keyword evidence="5" id="KW-1185">Reference proteome</keyword>
<accession>A0AAN6T8W3</accession>
<proteinExistence type="inferred from homology"/>
<reference evidence="4" key="2">
    <citation type="submission" date="2023-05" db="EMBL/GenBank/DDBJ databases">
        <authorList>
            <consortium name="Lawrence Berkeley National Laboratory"/>
            <person name="Steindorff A."/>
            <person name="Hensen N."/>
            <person name="Bonometti L."/>
            <person name="Westerberg I."/>
            <person name="Brannstrom I.O."/>
            <person name="Guillou S."/>
            <person name="Cros-Aarteil S."/>
            <person name="Calhoun S."/>
            <person name="Haridas S."/>
            <person name="Kuo A."/>
            <person name="Mondo S."/>
            <person name="Pangilinan J."/>
            <person name="Riley R."/>
            <person name="Labutti K."/>
            <person name="Andreopoulos B."/>
            <person name="Lipzen A."/>
            <person name="Chen C."/>
            <person name="Yanf M."/>
            <person name="Daum C."/>
            <person name="Ng V."/>
            <person name="Clum A."/>
            <person name="Ohm R."/>
            <person name="Martin F."/>
            <person name="Silar P."/>
            <person name="Natvig D."/>
            <person name="Lalanne C."/>
            <person name="Gautier V."/>
            <person name="Ament-Velasquez S.L."/>
            <person name="Kruys A."/>
            <person name="Hutchinson M.I."/>
            <person name="Powell A.J."/>
            <person name="Barry K."/>
            <person name="Miller A.N."/>
            <person name="Grigoriev I.V."/>
            <person name="Debuchy R."/>
            <person name="Gladieux P."/>
            <person name="Thoren M.H."/>
            <person name="Johannesson H."/>
        </authorList>
    </citation>
    <scope>NUCLEOTIDE SEQUENCE</scope>
    <source>
        <strain evidence="4">CBS 508.74</strain>
    </source>
</reference>
<protein>
    <submittedName>
        <fullName evidence="4">NAD(P)-binding protein</fullName>
    </submittedName>
</protein>
<sequence length="306" mass="33071">MASLTIEESTIPQLDGKTAIVTGGASGIGLAAARLMARKGAKVYILDLNEPTEPAPELHFRKVNVASWAELRDVFAEAGHVDYAFANAGVSEETNYFADTFDAEGNLQEPTYAVLDVNLRGVLNFVKLAWSTMRKNGTAGSIVITTSATAYAPEQSLPVYASGKIALVGLIRALRSVIIRDGITINGVAPAATITKLLPGELAAPIMAMGLPVSNADFVGRALVYSATARQAKRVEVYGKEKEADAFVEERWNGRVILTLGDSYTELEEPISELRPFWFGRENLRLTRLQQAATDFRPFPVPNPAE</sequence>
<dbReference type="Pfam" id="PF00106">
    <property type="entry name" value="adh_short"/>
    <property type="match status" value="1"/>
</dbReference>
<dbReference type="PRINTS" id="PR00081">
    <property type="entry name" value="GDHRDH"/>
</dbReference>
<evidence type="ECO:0000256" key="3">
    <source>
        <dbReference type="ARBA" id="ARBA00023002"/>
    </source>
</evidence>
<gene>
    <name evidence="4" type="ORF">N656DRAFT_425357</name>
</gene>